<reference evidence="3 4" key="1">
    <citation type="journal article" date="2017" name="Biotechnol. Biofuels">
        <title>Differential beta-glucosidase expression as a function of carbon source availability in Talaromyces amestolkiae: a genomic and proteomic approach.</title>
        <authorList>
            <person name="de Eugenio L.I."/>
            <person name="Mendez-Liter J.A."/>
            <person name="Nieto-Dominguez M."/>
            <person name="Alonso L."/>
            <person name="Gil-Munoz J."/>
            <person name="Barriuso J."/>
            <person name="Prieto A."/>
            <person name="Martinez M.J."/>
        </authorList>
    </citation>
    <scope>NUCLEOTIDE SEQUENCE [LARGE SCALE GENOMIC DNA]</scope>
    <source>
        <strain evidence="3 4">CIB</strain>
    </source>
</reference>
<feature type="region of interest" description="Disordered" evidence="1">
    <location>
        <begin position="9"/>
        <end position="33"/>
    </location>
</feature>
<proteinExistence type="predicted"/>
<comment type="caution">
    <text evidence="3">The sequence shown here is derived from an EMBL/GenBank/DDBJ whole genome shotgun (WGS) entry which is preliminary data.</text>
</comment>
<feature type="compositionally biased region" description="Basic and acidic residues" evidence="1">
    <location>
        <begin position="770"/>
        <end position="781"/>
    </location>
</feature>
<feature type="region of interest" description="Disordered" evidence="1">
    <location>
        <begin position="667"/>
        <end position="1005"/>
    </location>
</feature>
<dbReference type="STRING" id="1196081.A0A364L8Y2"/>
<dbReference type="OrthoDB" id="3362494at2759"/>
<feature type="compositionally biased region" description="Low complexity" evidence="1">
    <location>
        <begin position="577"/>
        <end position="592"/>
    </location>
</feature>
<feature type="region of interest" description="Disordered" evidence="1">
    <location>
        <begin position="420"/>
        <end position="457"/>
    </location>
</feature>
<gene>
    <name evidence="3" type="ORF">BHQ10_008245</name>
</gene>
<name>A0A364L8Y2_TALAM</name>
<feature type="compositionally biased region" description="Basic and acidic residues" evidence="1">
    <location>
        <begin position="594"/>
        <end position="617"/>
    </location>
</feature>
<dbReference type="InterPro" id="IPR037508">
    <property type="entry name" value="Msb1/Mug8"/>
</dbReference>
<dbReference type="PANTHER" id="PTHR28093">
    <property type="entry name" value="MORPHOGENESIS-RELATED PROTEIN MSB1"/>
    <property type="match status" value="1"/>
</dbReference>
<evidence type="ECO:0000259" key="2">
    <source>
        <dbReference type="Pfam" id="PF08101"/>
    </source>
</evidence>
<evidence type="ECO:0000313" key="4">
    <source>
        <dbReference type="Proteomes" id="UP000249363"/>
    </source>
</evidence>
<feature type="region of interest" description="Disordered" evidence="1">
    <location>
        <begin position="546"/>
        <end position="621"/>
    </location>
</feature>
<dbReference type="Pfam" id="PF08101">
    <property type="entry name" value="Msb1-Mug8_dom"/>
    <property type="match status" value="1"/>
</dbReference>
<dbReference type="AlphaFoldDB" id="A0A364L8Y2"/>
<keyword evidence="4" id="KW-1185">Reference proteome</keyword>
<feature type="compositionally biased region" description="Polar residues" evidence="1">
    <location>
        <begin position="547"/>
        <end position="575"/>
    </location>
</feature>
<feature type="region of interest" description="Disordered" evidence="1">
    <location>
        <begin position="365"/>
        <end position="401"/>
    </location>
</feature>
<accession>A0A364L8Y2</accession>
<protein>
    <recommendedName>
        <fullName evidence="2">Meiotically up-regulated protein Msb1/Mug8 domain-containing protein</fullName>
    </recommendedName>
</protein>
<feature type="compositionally biased region" description="Polar residues" evidence="1">
    <location>
        <begin position="949"/>
        <end position="960"/>
    </location>
</feature>
<feature type="compositionally biased region" description="Acidic residues" evidence="1">
    <location>
        <begin position="992"/>
        <end position="1001"/>
    </location>
</feature>
<dbReference type="Proteomes" id="UP000249363">
    <property type="component" value="Unassembled WGS sequence"/>
</dbReference>
<feature type="compositionally biased region" description="Basic and acidic residues" evidence="1">
    <location>
        <begin position="875"/>
        <end position="900"/>
    </location>
</feature>
<evidence type="ECO:0000256" key="1">
    <source>
        <dbReference type="SAM" id="MobiDB-lite"/>
    </source>
</evidence>
<dbReference type="PANTHER" id="PTHR28093:SF1">
    <property type="entry name" value="MORPHOGENESIS-RELATED PROTEIN MSB1"/>
    <property type="match status" value="1"/>
</dbReference>
<dbReference type="GeneID" id="63797459"/>
<dbReference type="CDD" id="cd04401">
    <property type="entry name" value="RhoGAP_fMSB1"/>
    <property type="match status" value="1"/>
</dbReference>
<feature type="compositionally biased region" description="Polar residues" evidence="1">
    <location>
        <begin position="678"/>
        <end position="696"/>
    </location>
</feature>
<evidence type="ECO:0000313" key="3">
    <source>
        <dbReference type="EMBL" id="RAO72233.1"/>
    </source>
</evidence>
<dbReference type="InterPro" id="IPR012965">
    <property type="entry name" value="Msb1/Mug8_dom"/>
</dbReference>
<organism evidence="3 4">
    <name type="scientific">Talaromyces amestolkiae</name>
    <dbReference type="NCBI Taxonomy" id="1196081"/>
    <lineage>
        <taxon>Eukaryota</taxon>
        <taxon>Fungi</taxon>
        <taxon>Dikarya</taxon>
        <taxon>Ascomycota</taxon>
        <taxon>Pezizomycotina</taxon>
        <taxon>Eurotiomycetes</taxon>
        <taxon>Eurotiomycetidae</taxon>
        <taxon>Eurotiales</taxon>
        <taxon>Trichocomaceae</taxon>
        <taxon>Talaromyces</taxon>
        <taxon>Talaromyces sect. Talaromyces</taxon>
    </lineage>
</organism>
<dbReference type="EMBL" id="MIKG01000018">
    <property type="protein sequence ID" value="RAO72233.1"/>
    <property type="molecule type" value="Genomic_DNA"/>
</dbReference>
<dbReference type="RefSeq" id="XP_040736747.1">
    <property type="nucleotide sequence ID" value="XM_040881029.1"/>
</dbReference>
<feature type="domain" description="Meiotically up-regulated protein Msb1/Mug8" evidence="2">
    <location>
        <begin position="42"/>
        <end position="515"/>
    </location>
</feature>
<feature type="compositionally biased region" description="Low complexity" evidence="1">
    <location>
        <begin position="713"/>
        <end position="723"/>
    </location>
</feature>
<feature type="compositionally biased region" description="Basic and acidic residues" evidence="1">
    <location>
        <begin position="924"/>
        <end position="933"/>
    </location>
</feature>
<sequence length="1024" mass="111635">MPFFSRVFRSKDSSASKKAAKQSAAEQVPAKPKWTDAYQRTEVAPEEVQELLRGCTHELKSRGLDIPFLLLPFRPSSDPSAARTFIRNYFNAEQKGTPLQGDALMQELRLTEPMVLCSVVKWCWSRLPGGVVTWEAYELFKVGEQDSDLARDAFNTFIPISVDSDARTKIIFDFFDLLTAIAAHGKSNGLGGRKLSRYAGWWAFEHTDTGNGFEASYKTWALAADATSHLFFAYLRSISPDSIRGINGISALPIALQSLVQATEYPPQAPSLLQFSTTKVVMIVDTVSPTPFALLRRARNFEYRDSDKHLQDFSEYDDPVQALTDECARVLKAISTTNQSAVSTTKTSTSLRDASWSRFEDMGFGASIDSDHDDDIIEERPSPQELRSAPQSRTNDLGRPTTPSWADFLSSGFADDNASRGPSSLLLPPDKVLPPIGTVRGQSSQSHKRTLDTEPNLEPGELASITVLDIDDSFWWVWISSLSGEEPAVRKAVFGRCALLETVISGAKWLVLEEQVKGAAPEPEAGAYIVEKKRFFGFSTRKKITRSKSTAKGPVSNQPYKSSNSNSTAPVSKTSIAPDQHARIQAAAAALQRKQREQEEDQHREVNGRRARNDDTYSTKTNSVMTQYTGLFTEASSAMKWAKHYDNHYDKDQLRSAYLSDTRAGTGAPASLLGANGRSMSNISEGRSDLQKPSSADTEKALPLPVPPKDGAKPANDAAADAATVPLPEAQNGAEETRTNSTEEQGHKKLKKKPVGNSAFKGMFSSTKQRVAEETPKKEIGIDPSAVAAARAALENKVKSQDTLPTHKSHNTGRLNEIKKNLVPEEPTGSPRSEKTATSSPPSKLPKKAVPTKSTPAAAPEPAVSGSPTYGPPRTRRDAEYDALSRIDTNEKAAAEREFSSFDQGPLADQPAFVPSGDSPITPVEEHFPETKTEAVVTAAETPRDVATPTPTAGTESVSPYQDRWAQIRKNAAERAAAASPEEIHSRTSQADDGDTSGEETIESRVARIKARVAELTGNMEAAR</sequence>